<comment type="similarity">
    <text evidence="5">Belongs to the SepF family.</text>
</comment>
<organism evidence="6 7">
    <name type="scientific">Clostridium saccharobutylicum DSM 13864</name>
    <dbReference type="NCBI Taxonomy" id="1345695"/>
    <lineage>
        <taxon>Bacteria</taxon>
        <taxon>Bacillati</taxon>
        <taxon>Bacillota</taxon>
        <taxon>Clostridia</taxon>
        <taxon>Eubacteriales</taxon>
        <taxon>Clostridiaceae</taxon>
        <taxon>Clostridium</taxon>
    </lineage>
</organism>
<dbReference type="PATRIC" id="fig|1345695.3.peg.2701"/>
<dbReference type="InterPro" id="IPR023052">
    <property type="entry name" value="Cell_div_SepF"/>
</dbReference>
<dbReference type="HAMAP" id="MF_01197">
    <property type="entry name" value="SepF"/>
    <property type="match status" value="1"/>
</dbReference>
<dbReference type="GO" id="GO:0000917">
    <property type="term" value="P:division septum assembly"/>
    <property type="evidence" value="ECO:0007669"/>
    <property type="project" value="UniProtKB-KW"/>
</dbReference>
<dbReference type="PANTHER" id="PTHR35798:SF1">
    <property type="entry name" value="CELL DIVISION PROTEIN SEPF"/>
    <property type="match status" value="1"/>
</dbReference>
<evidence type="ECO:0000256" key="1">
    <source>
        <dbReference type="ARBA" id="ARBA00022618"/>
    </source>
</evidence>
<evidence type="ECO:0000256" key="5">
    <source>
        <dbReference type="HAMAP-Rule" id="MF_01197"/>
    </source>
</evidence>
<evidence type="ECO:0000256" key="4">
    <source>
        <dbReference type="ARBA" id="ARBA00044936"/>
    </source>
</evidence>
<comment type="function">
    <text evidence="4 5">Cell division protein that is part of the divisome complex and is recruited early to the Z-ring. Probably stimulates Z-ring formation, perhaps through the cross-linking of FtsZ protofilaments. Its function overlaps with FtsA.</text>
</comment>
<evidence type="ECO:0000256" key="2">
    <source>
        <dbReference type="ARBA" id="ARBA00023210"/>
    </source>
</evidence>
<keyword evidence="5" id="KW-0963">Cytoplasm</keyword>
<accession>U5MSA5</accession>
<keyword evidence="7" id="KW-1185">Reference proteome</keyword>
<dbReference type="EMBL" id="CP006721">
    <property type="protein sequence ID" value="AGX43694.1"/>
    <property type="molecule type" value="Genomic_DNA"/>
</dbReference>
<dbReference type="InterPro" id="IPR007561">
    <property type="entry name" value="Cell_div_SepF/SepF-rel"/>
</dbReference>
<dbReference type="PANTHER" id="PTHR35798">
    <property type="entry name" value="CELL DIVISION PROTEIN SEPF"/>
    <property type="match status" value="1"/>
</dbReference>
<dbReference type="Gene3D" id="3.30.110.150">
    <property type="entry name" value="SepF-like protein"/>
    <property type="match status" value="1"/>
</dbReference>
<keyword evidence="3 5" id="KW-0131">Cell cycle</keyword>
<name>U5MSA5_CLOSA</name>
<reference evidence="6 7" key="1">
    <citation type="journal article" date="2013" name="Genome Announc.">
        <title>Complete Genome Sequence of the Solvent Producer Clostridium saccharobutylicum NCP262 (DSM 13864).</title>
        <authorList>
            <person name="Poehlein A."/>
            <person name="Hartwich K."/>
            <person name="Krabben P."/>
            <person name="Ehrenreich A."/>
            <person name="Liebl W."/>
            <person name="Durre P."/>
            <person name="Gottschalk G."/>
            <person name="Daniel R."/>
        </authorList>
    </citation>
    <scope>NUCLEOTIDE SEQUENCE [LARGE SCALE GENOMIC DNA]</scope>
    <source>
        <strain evidence="6">DSM 13864</strain>
    </source>
</reference>
<evidence type="ECO:0000313" key="7">
    <source>
        <dbReference type="Proteomes" id="UP000017118"/>
    </source>
</evidence>
<comment type="subcellular location">
    <subcellularLocation>
        <location evidence="5">Cytoplasm</location>
    </subcellularLocation>
    <text evidence="5">Localizes to the division site, in a FtsZ-dependent manner.</text>
</comment>
<protein>
    <recommendedName>
        <fullName evidence="5">Cell division protein SepF</fullName>
    </recommendedName>
</protein>
<dbReference type="Pfam" id="PF04472">
    <property type="entry name" value="SepF"/>
    <property type="match status" value="1"/>
</dbReference>
<dbReference type="HOGENOM" id="CLU_078499_4_0_9"/>
<dbReference type="AlphaFoldDB" id="U5MSA5"/>
<evidence type="ECO:0000256" key="3">
    <source>
        <dbReference type="ARBA" id="ARBA00023306"/>
    </source>
</evidence>
<keyword evidence="1 5" id="KW-0132">Cell division</keyword>
<gene>
    <name evidence="5 6" type="primary">sepF</name>
    <name evidence="6" type="ORF">CLSA_c27230</name>
</gene>
<evidence type="ECO:0000313" key="6">
    <source>
        <dbReference type="EMBL" id="AGX43694.1"/>
    </source>
</evidence>
<proteinExistence type="inferred from homology"/>
<keyword evidence="2 5" id="KW-0717">Septation</keyword>
<comment type="subunit">
    <text evidence="5">Homodimer. Interacts with FtsZ.</text>
</comment>
<dbReference type="Proteomes" id="UP000017118">
    <property type="component" value="Chromosome"/>
</dbReference>
<dbReference type="GO" id="GO:0043093">
    <property type="term" value="P:FtsZ-dependent cytokinesis"/>
    <property type="evidence" value="ECO:0007669"/>
    <property type="project" value="UniProtKB-UniRule"/>
</dbReference>
<dbReference type="GO" id="GO:0005737">
    <property type="term" value="C:cytoplasm"/>
    <property type="evidence" value="ECO:0007669"/>
    <property type="project" value="UniProtKB-SubCell"/>
</dbReference>
<dbReference type="eggNOG" id="COG1799">
    <property type="taxonomic scope" value="Bacteria"/>
</dbReference>
<dbReference type="InterPro" id="IPR038594">
    <property type="entry name" value="SepF-like_sf"/>
</dbReference>
<sequence>MQEEKKMSNVLSKVKSLLGFEDYEDYEDYEDEEYEDEVREEEESIEPVITNKKNSKVVNIHTSSATKVTITKPVDYEEATEICEALKNRRIVLVNTTVLELKIAQRLLDFISGSCYALGGELQQIEKGVYLLSPSNVEVTNELKNELSSKALFNWSK</sequence>
<dbReference type="KEGG" id="csb:CLSA_c27230"/>